<evidence type="ECO:0000313" key="3">
    <source>
        <dbReference type="Proteomes" id="UP001454036"/>
    </source>
</evidence>
<dbReference type="EMBL" id="BAABME010001791">
    <property type="protein sequence ID" value="GAA0151459.1"/>
    <property type="molecule type" value="Genomic_DNA"/>
</dbReference>
<sequence>MIQSFLPQKFWKDAVLTATYIINRLPAYILHWKSPYELLYGRAPDVGNLRNFGCLCYATNTMPCKQKFDYKDFACIFLGYPADHKGYKLLDLKKNELVISRDVRFYDSVFPCDPNFVKDPLIPTQEYVDDVVEYDMPESPVVSPIVEIVSIDSTNNSKRERKFPQ</sequence>
<dbReference type="InterPro" id="IPR039537">
    <property type="entry name" value="Retrotran_Ty1/copia-like"/>
</dbReference>
<keyword evidence="3" id="KW-1185">Reference proteome</keyword>
<comment type="caution">
    <text evidence="2">The sequence shown here is derived from an EMBL/GenBank/DDBJ whole genome shotgun (WGS) entry which is preliminary data.</text>
</comment>
<gene>
    <name evidence="2" type="ORF">LIER_10173</name>
</gene>
<feature type="domain" description="Retroviral polymerase SH3-like" evidence="1">
    <location>
        <begin position="54"/>
        <end position="113"/>
    </location>
</feature>
<dbReference type="PANTHER" id="PTHR42648">
    <property type="entry name" value="TRANSPOSASE, PUTATIVE-RELATED"/>
    <property type="match status" value="1"/>
</dbReference>
<dbReference type="AlphaFoldDB" id="A0AAV3PI92"/>
<dbReference type="InterPro" id="IPR012337">
    <property type="entry name" value="RNaseH-like_sf"/>
</dbReference>
<dbReference type="SUPFAM" id="SSF53098">
    <property type="entry name" value="Ribonuclease H-like"/>
    <property type="match status" value="1"/>
</dbReference>
<evidence type="ECO:0000313" key="2">
    <source>
        <dbReference type="EMBL" id="GAA0151459.1"/>
    </source>
</evidence>
<dbReference type="Proteomes" id="UP001454036">
    <property type="component" value="Unassembled WGS sequence"/>
</dbReference>
<proteinExistence type="predicted"/>
<dbReference type="InterPro" id="IPR057670">
    <property type="entry name" value="SH3_retrovirus"/>
</dbReference>
<protein>
    <recommendedName>
        <fullName evidence="1">Retroviral polymerase SH3-like domain-containing protein</fullName>
    </recommendedName>
</protein>
<evidence type="ECO:0000259" key="1">
    <source>
        <dbReference type="Pfam" id="PF25597"/>
    </source>
</evidence>
<accession>A0AAV3PI92</accession>
<dbReference type="Pfam" id="PF25597">
    <property type="entry name" value="SH3_retrovirus"/>
    <property type="match status" value="1"/>
</dbReference>
<reference evidence="2 3" key="1">
    <citation type="submission" date="2024-01" db="EMBL/GenBank/DDBJ databases">
        <title>The complete chloroplast genome sequence of Lithospermum erythrorhizon: insights into the phylogenetic relationship among Boraginaceae species and the maternal lineages of purple gromwells.</title>
        <authorList>
            <person name="Okada T."/>
            <person name="Watanabe K."/>
        </authorList>
    </citation>
    <scope>NUCLEOTIDE SEQUENCE [LARGE SCALE GENOMIC DNA]</scope>
</reference>
<organism evidence="2 3">
    <name type="scientific">Lithospermum erythrorhizon</name>
    <name type="common">Purple gromwell</name>
    <name type="synonym">Lithospermum officinale var. erythrorhizon</name>
    <dbReference type="NCBI Taxonomy" id="34254"/>
    <lineage>
        <taxon>Eukaryota</taxon>
        <taxon>Viridiplantae</taxon>
        <taxon>Streptophyta</taxon>
        <taxon>Embryophyta</taxon>
        <taxon>Tracheophyta</taxon>
        <taxon>Spermatophyta</taxon>
        <taxon>Magnoliopsida</taxon>
        <taxon>eudicotyledons</taxon>
        <taxon>Gunneridae</taxon>
        <taxon>Pentapetalae</taxon>
        <taxon>asterids</taxon>
        <taxon>lamiids</taxon>
        <taxon>Boraginales</taxon>
        <taxon>Boraginaceae</taxon>
        <taxon>Boraginoideae</taxon>
        <taxon>Lithospermeae</taxon>
        <taxon>Lithospermum</taxon>
    </lineage>
</organism>
<dbReference type="PANTHER" id="PTHR42648:SF31">
    <property type="entry name" value="RNA-DIRECTED DNA POLYMERASE"/>
    <property type="match status" value="1"/>
</dbReference>
<name>A0AAV3PI92_LITER</name>